<reference evidence="2 3" key="1">
    <citation type="submission" date="2021-08" db="EMBL/GenBank/DDBJ databases">
        <authorList>
            <person name="Peeters C."/>
        </authorList>
    </citation>
    <scope>NUCLEOTIDE SEQUENCE [LARGE SCALE GENOMIC DNA]</scope>
    <source>
        <strain evidence="2 3">LMG 21510</strain>
    </source>
</reference>
<sequence length="175" mass="19062">MTEQDKQGAEPDLRNAPPAGLTPRQKEIQRRQFASEQQGAEREAFKTWWCASDEYNYAHTGSAASAWEAGRAALRAEQQGQEPEGYFVTTDDGRWIEADKGVNRAHTTPLYTRPAPASQPVGEVAQAGLSDVDKKRIAHNVHVQCSLIPGATFYNAADIAIDAILARSGQPAQEG</sequence>
<keyword evidence="3" id="KW-1185">Reference proteome</keyword>
<proteinExistence type="predicted"/>
<accession>A0ABM8WY78</accession>
<organism evidence="2 3">
    <name type="scientific">Cupriavidus respiraculi</name>
    <dbReference type="NCBI Taxonomy" id="195930"/>
    <lineage>
        <taxon>Bacteria</taxon>
        <taxon>Pseudomonadati</taxon>
        <taxon>Pseudomonadota</taxon>
        <taxon>Betaproteobacteria</taxon>
        <taxon>Burkholderiales</taxon>
        <taxon>Burkholderiaceae</taxon>
        <taxon>Cupriavidus</taxon>
    </lineage>
</organism>
<feature type="compositionally biased region" description="Basic and acidic residues" evidence="1">
    <location>
        <begin position="1"/>
        <end position="13"/>
    </location>
</feature>
<evidence type="ECO:0000313" key="2">
    <source>
        <dbReference type="EMBL" id="CAG9172513.1"/>
    </source>
</evidence>
<feature type="region of interest" description="Disordered" evidence="1">
    <location>
        <begin position="1"/>
        <end position="40"/>
    </location>
</feature>
<protein>
    <submittedName>
        <fullName evidence="2">Uncharacterized protein</fullName>
    </submittedName>
</protein>
<dbReference type="EMBL" id="CAJZAH010000002">
    <property type="protein sequence ID" value="CAG9172513.1"/>
    <property type="molecule type" value="Genomic_DNA"/>
</dbReference>
<dbReference type="Proteomes" id="UP000721236">
    <property type="component" value="Unassembled WGS sequence"/>
</dbReference>
<dbReference type="RefSeq" id="WP_224041477.1">
    <property type="nucleotide sequence ID" value="NZ_CAJZAH010000002.1"/>
</dbReference>
<gene>
    <name evidence="2" type="ORF">LMG21510_01997</name>
</gene>
<name>A0ABM8WY78_9BURK</name>
<comment type="caution">
    <text evidence="2">The sequence shown here is derived from an EMBL/GenBank/DDBJ whole genome shotgun (WGS) entry which is preliminary data.</text>
</comment>
<evidence type="ECO:0000313" key="3">
    <source>
        <dbReference type="Proteomes" id="UP000721236"/>
    </source>
</evidence>
<evidence type="ECO:0000256" key="1">
    <source>
        <dbReference type="SAM" id="MobiDB-lite"/>
    </source>
</evidence>